<dbReference type="Pfam" id="PF14567">
    <property type="entry name" value="SUKH_5"/>
    <property type="match status" value="1"/>
</dbReference>
<evidence type="ECO:0000313" key="4">
    <source>
        <dbReference type="Proteomes" id="UP000469870"/>
    </source>
</evidence>
<keyword evidence="3" id="KW-1185">Reference proteome</keyword>
<evidence type="ECO:0000313" key="3">
    <source>
        <dbReference type="Proteomes" id="UP000430975"/>
    </source>
</evidence>
<dbReference type="Proteomes" id="UP000469870">
    <property type="component" value="Unassembled WGS sequence"/>
</dbReference>
<dbReference type="Gene3D" id="3.40.1580.10">
    <property type="entry name" value="SMI1/KNR4-like"/>
    <property type="match status" value="1"/>
</dbReference>
<dbReference type="SUPFAM" id="SSF160631">
    <property type="entry name" value="SMI1/KNR4-like"/>
    <property type="match status" value="1"/>
</dbReference>
<dbReference type="Proteomes" id="UP000430975">
    <property type="component" value="Unassembled WGS sequence"/>
</dbReference>
<sequence length="129" mass="14797">MSAVIERIKNIPDVNYKTGVSLEVIDQAETKLKVKFSKDYIEVLNNFGILLVNGHEIIGLGSSARLNVIDITTEERELNLEINPKWYVIEQANIDRVVIWQNKQGEIFQTQPEYGFKKIADSLLEYIQS</sequence>
<organism evidence="2 3">
    <name type="scientific">Fundicoccus ignavus</name>
    <dbReference type="NCBI Taxonomy" id="2664442"/>
    <lineage>
        <taxon>Bacteria</taxon>
        <taxon>Bacillati</taxon>
        <taxon>Bacillota</taxon>
        <taxon>Bacilli</taxon>
        <taxon>Lactobacillales</taxon>
        <taxon>Aerococcaceae</taxon>
        <taxon>Fundicoccus</taxon>
    </lineage>
</organism>
<accession>A0A6I2GGP1</accession>
<proteinExistence type="predicted"/>
<evidence type="ECO:0000313" key="2">
    <source>
        <dbReference type="EMBL" id="MRI85864.1"/>
    </source>
</evidence>
<evidence type="ECO:0000313" key="1">
    <source>
        <dbReference type="EMBL" id="MRI80933.1"/>
    </source>
</evidence>
<name>A0A6I2GGP1_9LACT</name>
<dbReference type="EMBL" id="WJQS01000007">
    <property type="protein sequence ID" value="MRI85864.1"/>
    <property type="molecule type" value="Genomic_DNA"/>
</dbReference>
<protein>
    <submittedName>
        <fullName evidence="2">Cell wall assembly/cell proliferation coordinating protein, KNR4-like protein</fullName>
    </submittedName>
</protein>
<dbReference type="AlphaFoldDB" id="A0A6I2GGP1"/>
<dbReference type="InterPro" id="IPR037883">
    <property type="entry name" value="Knr4/Smi1-like_sf"/>
</dbReference>
<gene>
    <name evidence="2" type="ORF">GIY09_08295</name>
    <name evidence="1" type="ORF">GIY11_02675</name>
</gene>
<dbReference type="EMBL" id="WJQR01000002">
    <property type="protein sequence ID" value="MRI80933.1"/>
    <property type="molecule type" value="Genomic_DNA"/>
</dbReference>
<dbReference type="RefSeq" id="WP_153861400.1">
    <property type="nucleotide sequence ID" value="NZ_WJQR01000002.1"/>
</dbReference>
<reference evidence="3 4" key="1">
    <citation type="submission" date="2019-11" db="EMBL/GenBank/DDBJ databases">
        <title>Characterisation of Fundicoccus ignavus gen. nov. sp. nov., a novel genus of the family Aerococcaceae isolated from bulk tank milk.</title>
        <authorList>
            <person name="Siebert A."/>
            <person name="Huptas C."/>
            <person name="Wenning M."/>
            <person name="Scherer S."/>
            <person name="Doll E.V."/>
        </authorList>
    </citation>
    <scope>NUCLEOTIDE SEQUENCE [LARGE SCALE GENOMIC DNA]</scope>
    <source>
        <strain evidence="1 4">DSM 109653</strain>
        <strain evidence="2 3">WS4759</strain>
    </source>
</reference>
<comment type="caution">
    <text evidence="2">The sequence shown here is derived from an EMBL/GenBank/DDBJ whole genome shotgun (WGS) entry which is preliminary data.</text>
</comment>